<dbReference type="Gene3D" id="3.30.559.10">
    <property type="entry name" value="Chloramphenicol acetyltransferase-like domain"/>
    <property type="match status" value="1"/>
</dbReference>
<evidence type="ECO:0000313" key="6">
    <source>
        <dbReference type="EMBL" id="HHE55170.1"/>
    </source>
</evidence>
<evidence type="ECO:0000256" key="1">
    <source>
        <dbReference type="ARBA" id="ARBA00001957"/>
    </source>
</evidence>
<dbReference type="InterPro" id="IPR020845">
    <property type="entry name" value="AMP-binding_CS"/>
</dbReference>
<dbReference type="InterPro" id="IPR006162">
    <property type="entry name" value="Ppantetheine_attach_site"/>
</dbReference>
<dbReference type="NCBIfam" id="TIGR01733">
    <property type="entry name" value="AA-adenyl-dom"/>
    <property type="match status" value="1"/>
</dbReference>
<dbReference type="EMBL" id="DRTD01000388">
    <property type="protein sequence ID" value="HHE55170.1"/>
    <property type="molecule type" value="Genomic_DNA"/>
</dbReference>
<dbReference type="CDD" id="cd05930">
    <property type="entry name" value="A_NRPS"/>
    <property type="match status" value="1"/>
</dbReference>
<evidence type="ECO:0000256" key="3">
    <source>
        <dbReference type="ARBA" id="ARBA00022450"/>
    </source>
</evidence>
<dbReference type="AlphaFoldDB" id="A0A7V5H3K9"/>
<dbReference type="InterPro" id="IPR010071">
    <property type="entry name" value="AA_adenyl_dom"/>
</dbReference>
<dbReference type="InterPro" id="IPR036736">
    <property type="entry name" value="ACP-like_sf"/>
</dbReference>
<dbReference type="SMART" id="SM00823">
    <property type="entry name" value="PKS_PP"/>
    <property type="match status" value="1"/>
</dbReference>
<comment type="cofactor">
    <cofactor evidence="1">
        <name>pantetheine 4'-phosphate</name>
        <dbReference type="ChEBI" id="CHEBI:47942"/>
    </cofactor>
</comment>
<keyword evidence="3" id="KW-0596">Phosphopantetheine</keyword>
<evidence type="ECO:0000256" key="4">
    <source>
        <dbReference type="ARBA" id="ARBA00022553"/>
    </source>
</evidence>
<dbReference type="Gene3D" id="3.30.300.30">
    <property type="match status" value="1"/>
</dbReference>
<dbReference type="GO" id="GO:0005829">
    <property type="term" value="C:cytosol"/>
    <property type="evidence" value="ECO:0007669"/>
    <property type="project" value="TreeGrafter"/>
</dbReference>
<dbReference type="PANTHER" id="PTHR45527:SF1">
    <property type="entry name" value="FATTY ACID SYNTHASE"/>
    <property type="match status" value="1"/>
</dbReference>
<proteinExistence type="inferred from homology"/>
<evidence type="ECO:0000256" key="2">
    <source>
        <dbReference type="ARBA" id="ARBA00006432"/>
    </source>
</evidence>
<comment type="similarity">
    <text evidence="2">Belongs to the ATP-dependent AMP-binding enzyme family.</text>
</comment>
<reference evidence="6" key="1">
    <citation type="journal article" date="2020" name="mSystems">
        <title>Genome- and Community-Level Interaction Insights into Carbon Utilization and Element Cycling Functions of Hydrothermarchaeota in Hydrothermal Sediment.</title>
        <authorList>
            <person name="Zhou Z."/>
            <person name="Liu Y."/>
            <person name="Xu W."/>
            <person name="Pan J."/>
            <person name="Luo Z.H."/>
            <person name="Li M."/>
        </authorList>
    </citation>
    <scope>NUCLEOTIDE SEQUENCE [LARGE SCALE GENOMIC DNA]</scope>
    <source>
        <strain evidence="6">HyVt-76</strain>
    </source>
</reference>
<dbReference type="Gene3D" id="3.30.559.30">
    <property type="entry name" value="Nonribosomal peptide synthetase, condensation domain"/>
    <property type="match status" value="1"/>
</dbReference>
<feature type="domain" description="Carrier" evidence="5">
    <location>
        <begin position="812"/>
        <end position="887"/>
    </location>
</feature>
<dbReference type="InterPro" id="IPR023213">
    <property type="entry name" value="CAT-like_dom_sf"/>
</dbReference>
<dbReference type="InterPro" id="IPR009081">
    <property type="entry name" value="PP-bd_ACP"/>
</dbReference>
<dbReference type="Pfam" id="PF00501">
    <property type="entry name" value="AMP-binding"/>
    <property type="match status" value="1"/>
</dbReference>
<dbReference type="InterPro" id="IPR025110">
    <property type="entry name" value="AMP-bd_C"/>
</dbReference>
<dbReference type="Pfam" id="PF00668">
    <property type="entry name" value="Condensation"/>
    <property type="match status" value="1"/>
</dbReference>
<dbReference type="InterPro" id="IPR045851">
    <property type="entry name" value="AMP-bd_C_sf"/>
</dbReference>
<dbReference type="Gene3D" id="1.10.1200.10">
    <property type="entry name" value="ACP-like"/>
    <property type="match status" value="1"/>
</dbReference>
<sequence length="917" mass="104628">ANLEPLTIQYADFSVWQRKWLKGKTLQQQLDYWRQKLQGIPPLLELPLDRPRPAYQTYNGNFKLFEIKADLAEKLRELSRQQDVTLFMTLLAAFFVLLHRYSSQDDICVGSPIANRNRKETENLIGFFVNTLVLRAQIENNPQFDELLQQVKETTLGAFANQDLPFEMLVEELQPERDMSHSPLFQAMFVMNNAPVEKLQLPGVEIELIELENKTTKFDLILNVTDGDLPLKCKLEYNTDLFNDQTMDRLIGHYLMILQAIVTNPQIKVGQINLLTEEEQTLLIETWSQPEHWYQEQKTIVQLFEEQAEQNSHLPALRVKTQTLTYQELNAKSNQFAHYLLRKGVRKGQIIGINADRLADMIVAMLGVLKAGGVYLPLDPDYPLDRLEYMIEDSRASLLVTKAYFKTQPKTKVQRIYLDEEWEAILSEPTANLNTPLSPDDVAYVIYTSGSTGQPKGVEVQHGPLANHCVDMKAFYELTPDDNVLQFAALNFDASIEQILPPLISGATVCMRDNEIWSATQFVQKIKEFDLTVINPPTAYWNQFVRELARQPELLPENRIRLIIVGGDVFYPDTVQSWQSLNLKKARLLNAYGPTETVITAATFQVKPDFQGMSVPIGRPRANREVFVVDQYGNPSPVGIPGELLIGGSNLAKGYLHRPELTEERFVNNPFHPERGRVYRTGDRVRFLADGDLEFLGRIDTQVKIRGFRIELGEIENLITSLKGIKQAVVKAFDLERGDKVLVAYYQLEEPENEISDENIKNHLKQFVPDYMIPTLFIKLDQIPLSPAGKINRHALPKPDFSKVRASAPYVAPRTESEEKLAKIVRDVLNIEQVGVFDNFFELGGHSMMATQVVSRIQEEFGVELPLRAFFENPTIENIAQAIAQAQLENLESDELNNVLNEIENLSDDEIDKLLNN</sequence>
<keyword evidence="4" id="KW-0597">Phosphoprotein</keyword>
<dbReference type="PROSITE" id="PS50075">
    <property type="entry name" value="CARRIER"/>
    <property type="match status" value="1"/>
</dbReference>
<dbReference type="InterPro" id="IPR000873">
    <property type="entry name" value="AMP-dep_synth/lig_dom"/>
</dbReference>
<dbReference type="SUPFAM" id="SSF56801">
    <property type="entry name" value="Acetyl-CoA synthetase-like"/>
    <property type="match status" value="1"/>
</dbReference>
<dbReference type="Gene3D" id="3.40.50.980">
    <property type="match status" value="2"/>
</dbReference>
<dbReference type="SUPFAM" id="SSF47336">
    <property type="entry name" value="ACP-like"/>
    <property type="match status" value="1"/>
</dbReference>
<dbReference type="InterPro" id="IPR020806">
    <property type="entry name" value="PKS_PP-bd"/>
</dbReference>
<dbReference type="GO" id="GO:0009366">
    <property type="term" value="C:enterobactin synthetase complex"/>
    <property type="evidence" value="ECO:0007669"/>
    <property type="project" value="TreeGrafter"/>
</dbReference>
<dbReference type="Pfam" id="PF00550">
    <property type="entry name" value="PP-binding"/>
    <property type="match status" value="1"/>
</dbReference>
<dbReference type="InterPro" id="IPR020459">
    <property type="entry name" value="AMP-binding"/>
</dbReference>
<feature type="non-terminal residue" evidence="6">
    <location>
        <position position="1"/>
    </location>
</feature>
<dbReference type="InterPro" id="IPR001242">
    <property type="entry name" value="Condensation_dom"/>
</dbReference>
<dbReference type="CDD" id="cd19531">
    <property type="entry name" value="LCL_NRPS-like"/>
    <property type="match status" value="1"/>
</dbReference>
<dbReference type="FunFam" id="3.40.50.12780:FF:000012">
    <property type="entry name" value="Non-ribosomal peptide synthetase"/>
    <property type="match status" value="1"/>
</dbReference>
<dbReference type="PANTHER" id="PTHR45527">
    <property type="entry name" value="NONRIBOSOMAL PEPTIDE SYNTHETASE"/>
    <property type="match status" value="1"/>
</dbReference>
<gene>
    <name evidence="6" type="ORF">ENL21_05265</name>
</gene>
<dbReference type="GO" id="GO:0047527">
    <property type="term" value="F:2,3-dihydroxybenzoate-serine ligase activity"/>
    <property type="evidence" value="ECO:0007669"/>
    <property type="project" value="TreeGrafter"/>
</dbReference>
<dbReference type="PROSITE" id="PS00455">
    <property type="entry name" value="AMP_BINDING"/>
    <property type="match status" value="1"/>
</dbReference>
<dbReference type="GO" id="GO:0009239">
    <property type="term" value="P:enterobactin biosynthetic process"/>
    <property type="evidence" value="ECO:0007669"/>
    <property type="project" value="TreeGrafter"/>
</dbReference>
<evidence type="ECO:0000259" key="5">
    <source>
        <dbReference type="PROSITE" id="PS50075"/>
    </source>
</evidence>
<name>A0A7V5H3K9_CALAY</name>
<dbReference type="Gene3D" id="2.30.38.10">
    <property type="entry name" value="Luciferase, Domain 3"/>
    <property type="match status" value="1"/>
</dbReference>
<dbReference type="FunFam" id="3.40.50.980:FF:000001">
    <property type="entry name" value="Non-ribosomal peptide synthetase"/>
    <property type="match status" value="1"/>
</dbReference>
<organism evidence="6">
    <name type="scientific">Caldithrix abyssi</name>
    <dbReference type="NCBI Taxonomy" id="187145"/>
    <lineage>
        <taxon>Bacteria</taxon>
        <taxon>Pseudomonadati</taxon>
        <taxon>Calditrichota</taxon>
        <taxon>Calditrichia</taxon>
        <taxon>Calditrichales</taxon>
        <taxon>Calditrichaceae</taxon>
        <taxon>Caldithrix</taxon>
    </lineage>
</organism>
<dbReference type="PRINTS" id="PR00154">
    <property type="entry name" value="AMPBINDING"/>
</dbReference>
<dbReference type="FunFam" id="1.10.1200.10:FF:000005">
    <property type="entry name" value="Nonribosomal peptide synthetase 1"/>
    <property type="match status" value="1"/>
</dbReference>
<dbReference type="PROSITE" id="PS00012">
    <property type="entry name" value="PHOSPHOPANTETHEINE"/>
    <property type="match status" value="1"/>
</dbReference>
<protein>
    <submittedName>
        <fullName evidence="6">Amino acid adenylation domain-containing protein</fullName>
    </submittedName>
</protein>
<dbReference type="Pfam" id="PF13193">
    <property type="entry name" value="AMP-binding_C"/>
    <property type="match status" value="1"/>
</dbReference>
<dbReference type="Proteomes" id="UP000886111">
    <property type="component" value="Unassembled WGS sequence"/>
</dbReference>
<dbReference type="SUPFAM" id="SSF52777">
    <property type="entry name" value="CoA-dependent acyltransferases"/>
    <property type="match status" value="1"/>
</dbReference>
<dbReference type="GO" id="GO:0043041">
    <property type="term" value="P:amino acid activation for nonribosomal peptide biosynthetic process"/>
    <property type="evidence" value="ECO:0007669"/>
    <property type="project" value="TreeGrafter"/>
</dbReference>
<dbReference type="GO" id="GO:0031177">
    <property type="term" value="F:phosphopantetheine binding"/>
    <property type="evidence" value="ECO:0007669"/>
    <property type="project" value="InterPro"/>
</dbReference>
<dbReference type="FunFam" id="3.30.300.30:FF:000010">
    <property type="entry name" value="Enterobactin synthetase component F"/>
    <property type="match status" value="1"/>
</dbReference>
<comment type="caution">
    <text evidence="6">The sequence shown here is derived from an EMBL/GenBank/DDBJ whole genome shotgun (WGS) entry which is preliminary data.</text>
</comment>
<accession>A0A7V5H3K9</accession>